<dbReference type="AlphaFoldDB" id="A0A1Q9CBD5"/>
<gene>
    <name evidence="1" type="ORF">AK812_SmicGene39382</name>
</gene>
<keyword evidence="2" id="KW-1185">Reference proteome</keyword>
<protein>
    <submittedName>
        <fullName evidence="1">Uncharacterized protein</fullName>
    </submittedName>
</protein>
<dbReference type="OrthoDB" id="420726at2759"/>
<dbReference type="Proteomes" id="UP000186817">
    <property type="component" value="Unassembled WGS sequence"/>
</dbReference>
<evidence type="ECO:0000313" key="2">
    <source>
        <dbReference type="Proteomes" id="UP000186817"/>
    </source>
</evidence>
<accession>A0A1Q9CBD5</accession>
<evidence type="ECO:0000313" key="1">
    <source>
        <dbReference type="EMBL" id="OLP80226.1"/>
    </source>
</evidence>
<sequence>MYSRSIAQIECSKYATTFTSPNHGFPSGAQVQVQGVPELGHETFVVDHSSSSTFSISRNISVQIDGIDAANSIVRTKAAHQIGNTHTSVRLCGFDMESHSHVDELYSISEVVDEVSVKLREYCKESKADVPATLINGLRHGFLKKDDCRVILPRQVSCRTGASAVLVCQQPRSKKACLPEWKAALQAAERFGKLLKLKDPQHPKVSDVSTLRVGECGWKHCSGIFQRSGDMQFQMDPGLVSLQYVEGLGWCLLADVKPLHDLHMERCYLQLASPSAPQLLYIRRDADIFGLWSPVIGPAPGPVVTPHQEVPAVLANVCD</sequence>
<organism evidence="1 2">
    <name type="scientific">Symbiodinium microadriaticum</name>
    <name type="common">Dinoflagellate</name>
    <name type="synonym">Zooxanthella microadriatica</name>
    <dbReference type="NCBI Taxonomy" id="2951"/>
    <lineage>
        <taxon>Eukaryota</taxon>
        <taxon>Sar</taxon>
        <taxon>Alveolata</taxon>
        <taxon>Dinophyceae</taxon>
        <taxon>Suessiales</taxon>
        <taxon>Symbiodiniaceae</taxon>
        <taxon>Symbiodinium</taxon>
    </lineage>
</organism>
<name>A0A1Q9CBD5_SYMMI</name>
<proteinExistence type="predicted"/>
<comment type="caution">
    <text evidence="1">The sequence shown here is derived from an EMBL/GenBank/DDBJ whole genome shotgun (WGS) entry which is preliminary data.</text>
</comment>
<reference evidence="1 2" key="1">
    <citation type="submission" date="2016-02" db="EMBL/GenBank/DDBJ databases">
        <title>Genome analysis of coral dinoflagellate symbionts highlights evolutionary adaptations to a symbiotic lifestyle.</title>
        <authorList>
            <person name="Aranda M."/>
            <person name="Li Y."/>
            <person name="Liew Y.J."/>
            <person name="Baumgarten S."/>
            <person name="Simakov O."/>
            <person name="Wilson M."/>
            <person name="Piel J."/>
            <person name="Ashoor H."/>
            <person name="Bougouffa S."/>
            <person name="Bajic V.B."/>
            <person name="Ryu T."/>
            <person name="Ravasi T."/>
            <person name="Bayer T."/>
            <person name="Micklem G."/>
            <person name="Kim H."/>
            <person name="Bhak J."/>
            <person name="Lajeunesse T.C."/>
            <person name="Voolstra C.R."/>
        </authorList>
    </citation>
    <scope>NUCLEOTIDE SEQUENCE [LARGE SCALE GENOMIC DNA]</scope>
    <source>
        <strain evidence="1 2">CCMP2467</strain>
    </source>
</reference>
<dbReference type="EMBL" id="LSRX01001400">
    <property type="protein sequence ID" value="OLP80226.1"/>
    <property type="molecule type" value="Genomic_DNA"/>
</dbReference>